<dbReference type="OrthoDB" id="9802896at2"/>
<reference evidence="4 5" key="1">
    <citation type="submission" date="2016-10" db="EMBL/GenBank/DDBJ databases">
        <authorList>
            <person name="de Groot N.N."/>
        </authorList>
    </citation>
    <scope>NUCLEOTIDE SEQUENCE [LARGE SCALE GENOMIC DNA]</scope>
    <source>
        <strain evidence="4 5">ATCC 700224</strain>
    </source>
</reference>
<feature type="chain" id="PRO_5011602943" evidence="3">
    <location>
        <begin position="28"/>
        <end position="292"/>
    </location>
</feature>
<evidence type="ECO:0000256" key="2">
    <source>
        <dbReference type="ARBA" id="ARBA00022729"/>
    </source>
</evidence>
<evidence type="ECO:0000313" key="5">
    <source>
        <dbReference type="Proteomes" id="UP000199412"/>
    </source>
</evidence>
<dbReference type="Gene3D" id="3.40.190.10">
    <property type="entry name" value="Periplasmic binding protein-like II"/>
    <property type="match status" value="2"/>
</dbReference>
<dbReference type="PANTHER" id="PTHR35841:SF1">
    <property type="entry name" value="PHOSPHONATES-BINDING PERIPLASMIC PROTEIN"/>
    <property type="match status" value="1"/>
</dbReference>
<keyword evidence="5" id="KW-1185">Reference proteome</keyword>
<comment type="similarity">
    <text evidence="1">Belongs to the phosphate/phosphite/phosphonate binding protein family.</text>
</comment>
<evidence type="ECO:0000256" key="3">
    <source>
        <dbReference type="SAM" id="SignalP"/>
    </source>
</evidence>
<dbReference type="SUPFAM" id="SSF53850">
    <property type="entry name" value="Periplasmic binding protein-like II"/>
    <property type="match status" value="1"/>
</dbReference>
<protein>
    <submittedName>
        <fullName evidence="4">Phosphonate transport system substrate-binding protein</fullName>
    </submittedName>
</protein>
<name>A0A1G6WHI4_9PROT</name>
<gene>
    <name evidence="4" type="ORF">SAMN05421720_101161</name>
</gene>
<dbReference type="GO" id="GO:0055085">
    <property type="term" value="P:transmembrane transport"/>
    <property type="evidence" value="ECO:0007669"/>
    <property type="project" value="InterPro"/>
</dbReference>
<dbReference type="Pfam" id="PF12974">
    <property type="entry name" value="Phosphonate-bd"/>
    <property type="match status" value="1"/>
</dbReference>
<accession>A0A1G6WHI4</accession>
<evidence type="ECO:0000256" key="1">
    <source>
        <dbReference type="ARBA" id="ARBA00007162"/>
    </source>
</evidence>
<dbReference type="PANTHER" id="PTHR35841">
    <property type="entry name" value="PHOSPHONATES-BINDING PERIPLASMIC PROTEIN"/>
    <property type="match status" value="1"/>
</dbReference>
<dbReference type="AlphaFoldDB" id="A0A1G6WHI4"/>
<dbReference type="GO" id="GO:0043190">
    <property type="term" value="C:ATP-binding cassette (ABC) transporter complex"/>
    <property type="evidence" value="ECO:0007669"/>
    <property type="project" value="InterPro"/>
</dbReference>
<sequence>MRVRLRAVLTAALCALLMVAPFAQVRAASTDAAGPLTLGFMPYLNAEHLIEKYTPLARYLSEALDRPVHITVARDYAEHIHLTGEDALDISFLGGSPYVVIGEQYGLKPLLVRFEFDGMPTFRSVIVVERDSPYQELSDLAGTRMAFGSTNSTLSTQVPVYMLMQAGVRLEDLADRSHLRNHENVILGVQFGDFDAGAVAEEVFVENRDKPIRALAYSKPLSTHVFVTRATMDPALRDKIAQALLTLRDHPDSTEILGAISTTLTGFAPVSDSDYDPHRDILTVVLPVLKDQ</sequence>
<feature type="signal peptide" evidence="3">
    <location>
        <begin position="1"/>
        <end position="27"/>
    </location>
</feature>
<dbReference type="STRING" id="69960.SAMN05421720_101161"/>
<dbReference type="Proteomes" id="UP000199412">
    <property type="component" value="Unassembled WGS sequence"/>
</dbReference>
<dbReference type="NCBIfam" id="TIGR01098">
    <property type="entry name" value="3A0109s03R"/>
    <property type="match status" value="1"/>
</dbReference>
<dbReference type="RefSeq" id="WP_092780657.1">
    <property type="nucleotide sequence ID" value="NZ_FNAP01000001.1"/>
</dbReference>
<organism evidence="4 5">
    <name type="scientific">Rhodospira trueperi</name>
    <dbReference type="NCBI Taxonomy" id="69960"/>
    <lineage>
        <taxon>Bacteria</taxon>
        <taxon>Pseudomonadati</taxon>
        <taxon>Pseudomonadota</taxon>
        <taxon>Alphaproteobacteria</taxon>
        <taxon>Rhodospirillales</taxon>
        <taxon>Rhodospirillaceae</taxon>
        <taxon>Rhodospira</taxon>
    </lineage>
</organism>
<dbReference type="EMBL" id="FNAP01000001">
    <property type="protein sequence ID" value="SDD65420.1"/>
    <property type="molecule type" value="Genomic_DNA"/>
</dbReference>
<keyword evidence="2 3" id="KW-0732">Signal</keyword>
<proteinExistence type="inferred from homology"/>
<evidence type="ECO:0000313" key="4">
    <source>
        <dbReference type="EMBL" id="SDD65420.1"/>
    </source>
</evidence>
<dbReference type="InterPro" id="IPR005770">
    <property type="entry name" value="PhnD"/>
</dbReference>